<dbReference type="OrthoDB" id="18853at2759"/>
<dbReference type="Pfam" id="PF00435">
    <property type="entry name" value="Spectrin"/>
    <property type="match status" value="7"/>
</dbReference>
<dbReference type="FunFam" id="1.20.58.60:FF:000157">
    <property type="entry name" value="Nesprin-1 isoform 1"/>
    <property type="match status" value="1"/>
</dbReference>
<feature type="compositionally biased region" description="Acidic residues" evidence="7">
    <location>
        <begin position="543"/>
        <end position="552"/>
    </location>
</feature>
<keyword evidence="5" id="KW-0539">Nucleus</keyword>
<evidence type="ECO:0000256" key="3">
    <source>
        <dbReference type="ARBA" id="ARBA00022737"/>
    </source>
</evidence>
<dbReference type="STRING" id="307972.A0A2G8K4G0"/>
<evidence type="ECO:0000313" key="9">
    <source>
        <dbReference type="Proteomes" id="UP000230750"/>
    </source>
</evidence>
<comment type="caution">
    <text evidence="8">The sequence shown here is derived from an EMBL/GenBank/DDBJ whole genome shotgun (WGS) entry which is preliminary data.</text>
</comment>
<evidence type="ECO:0000256" key="5">
    <source>
        <dbReference type="ARBA" id="ARBA00023242"/>
    </source>
</evidence>
<feature type="region of interest" description="Disordered" evidence="7">
    <location>
        <begin position="2417"/>
        <end position="2450"/>
    </location>
</feature>
<dbReference type="PANTHER" id="PTHR14514">
    <property type="entry name" value="PKA ANCHORING PROTEIN"/>
    <property type="match status" value="1"/>
</dbReference>
<feature type="coiled-coil region" evidence="6">
    <location>
        <begin position="272"/>
        <end position="357"/>
    </location>
</feature>
<dbReference type="PANTHER" id="PTHR14514:SF7">
    <property type="entry name" value="KASH DOMAIN-CONTAINING PROTEIN"/>
    <property type="match status" value="1"/>
</dbReference>
<sequence length="2928" mass="339292">MTRDPPQVVGKRPCVRDKPIIITDHSSGERVFAFPAKCSEELENAPVVATKEDKPGAPLCIFDKEKGQYSVANCSNVLPLKDAFDSGFEITPVDENRKAPGLLSPTESSASAFSDDLLEKDSPSLTAVELLDRTLSVQPSATDENFSEEEFFDAVGDKRTEEEYFLAPTPRDETAFKSSGSKLDELNKSLDSLRQQMERKQQDLRDAIAQQEDIQKNLSGLKIRSDAAQEQLDDFLWQLTARSESKTVSTISNGEEEVTQHIEALRLVFLASQDLMKELDALDRNIKIAEERVSTLHLPGDESLKEASRKTLKDLKAKQNKMKKDANDKLQNLQDLLKEQDKQMERLEDCRERLNDLQAWLPEFRRQVTPLTESDEDEHNPELHGKMVENQNQQLELFRKMQCLQNLQKEISDILEETVTPPVLGVHLEAQCSDLQANMEALKQALEQETESLKSRKDTEKLAEAYQSDMEKLQDWLDEHRKDSESLSKDLPPGIGSEMLQKQAELQQKLEEELSAHQETVKSVQKSGSNKRRSDSEATVTSPDEEEEEDSELAALRAKWEDLVCQEADRKRKLDANLEYIRPRHSTPKQLPSHRPLTFDMPGDNEDVPESDVQSSLNALNNCWEKLQDQVSDQQSRLEQSYDFQSCYQDALQAASSWLDNVQLKLFSEHWNKDTDSQATEHANLQDDLKNLQEQLEQTTDACQILLTETGAQNSELIKQALSDIGHRLATLENEYKKREQMLSERNGKHRDFQDEMRKYQRWINESKGKLTVPDDLHDASLEEKIQQNQLLVTNLEIIEEEVQEKEELFHQLMEQGESLLSQDPLNTGLSNEITALQTGWEELIRLLNFRRNQLTRAKIVKDQYHKILQDYMDFLDTAEQKLTQTDISATSAANLEEQLKKHKEFFSDLDTHHILIESIAQKADALTQQLFDQQRKNLDQRNRNILAKATVKGHLLEGLVNEWKLLERSMKELKNWLGHIEMQVPSSVNDDTQESVQKAIHKYQSMKTLLGDRQPSLQQISDRSENLLGQVNSPQLCMKQKSMMEKWQVLQMRIRQDLNSLTKELEVWKSFEAEAAELVPWLDAAQEKVREWNDPEYRKQIGPVTIQIEESIVAMKELLAWIEQLNKVLDKLEAKDNATLQDVKDHLQTYKGYKVDMNTKMLTVEFVNQSASNMSQNLMGKRYDRNMASYWEHEPGVALLHSRINGTETHEQLLDRWNEFERELEEWKNLWKRRTTNCRDTMAKSVSMQLGSDRNVMKCKPSCMLVCLPATTEALPPKKEDIEHLKDTGSQLTTERNITARLLPLDKSVHDLENQVARLREKHNKALELWNVHKISLEQVQESIQKAEYATSRGKVVMGSAGSLHAQTNKLKESLRHLQESKHQLKDCKKMSTQLQSISKATVSEVISKRLSDVVQRWNNVEEHLKDTIQLFENNLVIWKQFEDNYGKVERWLSEKEEESEGKREPRPEETGEERLKRLQECKDLLYEVDEYQEVESVMNLTPLLTRYMDDSTKNNITSRCKVLAQKQEAIQETLQRHISTEEEDVLLQSKVRDEAAGLMAWLAEEAVVIEETDPSCSENEKTIRERMATLKTILVRFMENQPKLNSLNSKGYRHSLDAENTKNLTDLNTRWSYLSSRLSEKYRRLQAILLQQQNFRQKCEAWSSFLTNAEADLAVDIAGSYEGLLEQQKVYDLFESDIFNRQQILFSIISDGQRMITEGQVEDPQEFQNKLGLLNEQWQSVIRRTGQRKDIIDKNIKKWQSYQKSLSKLTEWLKHMEAAFPMYEVGTESLQTLKSLHAQVKDDQRQFSIQEGSYLTLNEDGKELLQNSNRKASEQLQSELDGIQKLWYSLNSRMKRCAAHLSDILKEWHSTDDNIVELQDWLQEVKEETSREVTSQYDSLSKHRKACSKTEKIFSIKKSELEKLHKSEHRLSQAVSPDDISVLHERLVLLSKQLDERHLQNLQRKQQITDKLNEWTRFSDKCKEMFDWMNGMQMKVSQNGDLSMEDLLDKLNTDHQEEITAQESNRNYLKDLGERLVEASNKAKASDIEYKLAKLDDQWQQLLDLREARVKKLEDTLRAVQQLEKDTNDLRRWLSKVERELSTPETYTSCNLVEIQAKLKVQQELQKDIERHSSSVSSVLSLCEMLLHDNDACSTDADSEALRVTERSLDHRWNNICKLSLERKTKIEETWRLWQKFLEDYSGFADWLTKSEDMLSHPLTVAPFVVIKEEVKKFEAFQRKIHENLAQLEMINKQYRRMARESRTDTNLQLRKMVHEANNRWDDVARRCNKVLRRMKALLTQKEEFDSTRESMIVWLTEMDLQLTNVEHFSESEVSIKVKQMKAFQQEIELNRSRMDEIDDFSKGLMQRCDPSDAATIQEDLDDLHRYADEVFARVSRFQKKLQRLSFAELADIDQMSSGDDGGDYEYSDSSSRDSSPERGNSLDQDRTFQPLVVPQGEAATAAYSMLPSVSQQQSSRPDSKWKYRPRLEGLNQKDLPDLLEECQSRIEALENNLRCPMPTGPESEKEYEEFASLVKDCRVNIDALERHQPGEDNEDEDELLRSRATELAERWRGIQDELADKMSHYKDNSKQWQQFKKDFNKINNWLDKAEDTLNSQGSGVGIEAWRTVSESTGWPHAVWGKSSWPLIGVTSFVAKDFRLGLNTCRTLLHSIKLCSNEFLDPETEEGQELQEKLEVMNHRWEAVCLRAETWRRELQLAIMRSEEFHQSISDLDRKLKECEKSVDNNEPIDLQADQDTLQEAYNLFVQKKKFLESSQPRVVWMKEIADQIFADVDSEDCKSTQKQLHEISKRTSELLKRCNEDIDMLETVVDPTVFVLDEPMTETRVHPVQAPYGSLDSPSPPGSPLHSYKVLTGASSRLLDGDEARIAALLASTPRYRSRRRFCLESAVPPFPLQILMLLLLAWLV</sequence>
<comment type="subcellular location">
    <subcellularLocation>
        <location evidence="1">Nucleus membrane</location>
    </subcellularLocation>
</comment>
<evidence type="ECO:0000313" key="8">
    <source>
        <dbReference type="EMBL" id="PIK42890.1"/>
    </source>
</evidence>
<feature type="coiled-coil region" evidence="6">
    <location>
        <begin position="675"/>
        <end position="709"/>
    </location>
</feature>
<evidence type="ECO:0000256" key="7">
    <source>
        <dbReference type="SAM" id="MobiDB-lite"/>
    </source>
</evidence>
<dbReference type="InterPro" id="IPR002017">
    <property type="entry name" value="Spectrin_repeat"/>
</dbReference>
<gene>
    <name evidence="8" type="ORF">BSL78_20251</name>
</gene>
<feature type="coiled-coil region" evidence="6">
    <location>
        <begin position="2065"/>
        <end position="2102"/>
    </location>
</feature>
<evidence type="ECO:0000256" key="1">
    <source>
        <dbReference type="ARBA" id="ARBA00004126"/>
    </source>
</evidence>
<dbReference type="SMART" id="SM00150">
    <property type="entry name" value="SPEC"/>
    <property type="match status" value="16"/>
</dbReference>
<feature type="region of interest" description="Disordered" evidence="7">
    <location>
        <begin position="515"/>
        <end position="553"/>
    </location>
</feature>
<keyword evidence="2" id="KW-0597">Phosphoprotein</keyword>
<evidence type="ECO:0000256" key="4">
    <source>
        <dbReference type="ARBA" id="ARBA00023136"/>
    </source>
</evidence>
<dbReference type="InterPro" id="IPR018159">
    <property type="entry name" value="Spectrin/alpha-actinin"/>
</dbReference>
<organism evidence="8 9">
    <name type="scientific">Stichopus japonicus</name>
    <name type="common">Sea cucumber</name>
    <dbReference type="NCBI Taxonomy" id="307972"/>
    <lineage>
        <taxon>Eukaryota</taxon>
        <taxon>Metazoa</taxon>
        <taxon>Echinodermata</taxon>
        <taxon>Eleutherozoa</taxon>
        <taxon>Echinozoa</taxon>
        <taxon>Holothuroidea</taxon>
        <taxon>Aspidochirotacea</taxon>
        <taxon>Aspidochirotida</taxon>
        <taxon>Stichopodidae</taxon>
        <taxon>Apostichopus</taxon>
    </lineage>
</organism>
<feature type="coiled-coil region" evidence="6">
    <location>
        <begin position="1116"/>
        <end position="1143"/>
    </location>
</feature>
<name>A0A2G8K4G0_STIJA</name>
<reference evidence="8 9" key="1">
    <citation type="journal article" date="2017" name="PLoS Biol.">
        <title>The sea cucumber genome provides insights into morphological evolution and visceral regeneration.</title>
        <authorList>
            <person name="Zhang X."/>
            <person name="Sun L."/>
            <person name="Yuan J."/>
            <person name="Sun Y."/>
            <person name="Gao Y."/>
            <person name="Zhang L."/>
            <person name="Li S."/>
            <person name="Dai H."/>
            <person name="Hamel J.F."/>
            <person name="Liu C."/>
            <person name="Yu Y."/>
            <person name="Liu S."/>
            <person name="Lin W."/>
            <person name="Guo K."/>
            <person name="Jin S."/>
            <person name="Xu P."/>
            <person name="Storey K.B."/>
            <person name="Huan P."/>
            <person name="Zhang T."/>
            <person name="Zhou Y."/>
            <person name="Zhang J."/>
            <person name="Lin C."/>
            <person name="Li X."/>
            <person name="Xing L."/>
            <person name="Huo D."/>
            <person name="Sun M."/>
            <person name="Wang L."/>
            <person name="Mercier A."/>
            <person name="Li F."/>
            <person name="Yang H."/>
            <person name="Xiang J."/>
        </authorList>
    </citation>
    <scope>NUCLEOTIDE SEQUENCE [LARGE SCALE GENOMIC DNA]</scope>
    <source>
        <strain evidence="8">Shaxun</strain>
        <tissue evidence="8">Muscle</tissue>
    </source>
</reference>
<dbReference type="Gene3D" id="1.20.58.60">
    <property type="match status" value="13"/>
</dbReference>
<dbReference type="SUPFAM" id="SSF46966">
    <property type="entry name" value="Spectrin repeat"/>
    <property type="match status" value="15"/>
</dbReference>
<evidence type="ECO:0000256" key="2">
    <source>
        <dbReference type="ARBA" id="ARBA00022553"/>
    </source>
</evidence>
<protein>
    <submittedName>
        <fullName evidence="8">Putative nesprin-1-like</fullName>
    </submittedName>
</protein>
<feature type="region of interest" description="Disordered" evidence="7">
    <location>
        <begin position="1454"/>
        <end position="1475"/>
    </location>
</feature>
<dbReference type="Proteomes" id="UP000230750">
    <property type="component" value="Unassembled WGS sequence"/>
</dbReference>
<keyword evidence="4" id="KW-0472">Membrane</keyword>
<dbReference type="CDD" id="cd00176">
    <property type="entry name" value="SPEC"/>
    <property type="match status" value="7"/>
</dbReference>
<feature type="coiled-coil region" evidence="6">
    <location>
        <begin position="183"/>
        <end position="231"/>
    </location>
</feature>
<proteinExistence type="predicted"/>
<accession>A0A2G8K4G0</accession>
<dbReference type="FunFam" id="1.20.58.60:FF:000233">
    <property type="entry name" value="nesprin-1 isoform X9"/>
    <property type="match status" value="1"/>
</dbReference>
<keyword evidence="3" id="KW-0677">Repeat</keyword>
<evidence type="ECO:0000256" key="6">
    <source>
        <dbReference type="SAM" id="Coils"/>
    </source>
</evidence>
<keyword evidence="6" id="KW-0175">Coiled coil</keyword>
<feature type="coiled-coil region" evidence="6">
    <location>
        <begin position="782"/>
        <end position="816"/>
    </location>
</feature>
<keyword evidence="9" id="KW-1185">Reference proteome</keyword>
<dbReference type="EMBL" id="MRZV01000895">
    <property type="protein sequence ID" value="PIK42890.1"/>
    <property type="molecule type" value="Genomic_DNA"/>
</dbReference>
<dbReference type="GO" id="GO:0031965">
    <property type="term" value="C:nuclear membrane"/>
    <property type="evidence" value="ECO:0007669"/>
    <property type="project" value="UniProtKB-SubCell"/>
</dbReference>